<dbReference type="EMBL" id="JAPDHZ010000003">
    <property type="protein sequence ID" value="MDG0792414.1"/>
    <property type="molecule type" value="Genomic_DNA"/>
</dbReference>
<keyword evidence="3" id="KW-1185">Reference proteome</keyword>
<keyword evidence="1" id="KW-0732">Signal</keyword>
<evidence type="ECO:0000256" key="1">
    <source>
        <dbReference type="SAM" id="SignalP"/>
    </source>
</evidence>
<accession>A0A9X4KJ33</accession>
<dbReference type="Proteomes" id="UP001153387">
    <property type="component" value="Unassembled WGS sequence"/>
</dbReference>
<comment type="caution">
    <text evidence="2">The sequence shown here is derived from an EMBL/GenBank/DDBJ whole genome shotgun (WGS) entry which is preliminary data.</text>
</comment>
<dbReference type="AlphaFoldDB" id="A0A9X4KJ33"/>
<protein>
    <submittedName>
        <fullName evidence="2">Uncharacterized protein</fullName>
    </submittedName>
</protein>
<feature type="signal peptide" evidence="1">
    <location>
        <begin position="1"/>
        <end position="26"/>
    </location>
</feature>
<name>A0A9X4KJ33_9BACL</name>
<feature type="chain" id="PRO_5040890294" evidence="1">
    <location>
        <begin position="27"/>
        <end position="79"/>
    </location>
</feature>
<gene>
    <name evidence="2" type="ORF">OMP38_17190</name>
</gene>
<evidence type="ECO:0000313" key="3">
    <source>
        <dbReference type="Proteomes" id="UP001153387"/>
    </source>
</evidence>
<sequence length="79" mass="8552">MKNRFKLGLLSALASAMLAVPVAASAETPLRVEILTAPSQSIGTIQLPIIDAHNPPTYRDPVDLHNPPMFHNPPTYLIP</sequence>
<reference evidence="2 3" key="1">
    <citation type="submission" date="2022-10" db="EMBL/GenBank/DDBJ databases">
        <title>Comparative genomic analysis of Cohnella hashimotonis sp. nov., isolated from the International Space Station.</title>
        <authorList>
            <person name="Simpson A."/>
            <person name="Venkateswaran K."/>
        </authorList>
    </citation>
    <scope>NUCLEOTIDE SEQUENCE [LARGE SCALE GENOMIC DNA]</scope>
    <source>
        <strain evidence="2 3">DSM 18997</strain>
    </source>
</reference>
<dbReference type="RefSeq" id="WP_277566214.1">
    <property type="nucleotide sequence ID" value="NZ_JAPDHZ010000003.1"/>
</dbReference>
<organism evidence="2 3">
    <name type="scientific">Cohnella ginsengisoli</name>
    <dbReference type="NCBI Taxonomy" id="425004"/>
    <lineage>
        <taxon>Bacteria</taxon>
        <taxon>Bacillati</taxon>
        <taxon>Bacillota</taxon>
        <taxon>Bacilli</taxon>
        <taxon>Bacillales</taxon>
        <taxon>Paenibacillaceae</taxon>
        <taxon>Cohnella</taxon>
    </lineage>
</organism>
<evidence type="ECO:0000313" key="2">
    <source>
        <dbReference type="EMBL" id="MDG0792414.1"/>
    </source>
</evidence>
<proteinExistence type="predicted"/>